<reference evidence="2" key="1">
    <citation type="journal article" date="2014" name="Int. J. Syst. Evol. Microbiol.">
        <title>Complete genome sequence of Corynebacterium casei LMG S-19264T (=DSM 44701T), isolated from a smear-ripened cheese.</title>
        <authorList>
            <consortium name="US DOE Joint Genome Institute (JGI-PGF)"/>
            <person name="Walter F."/>
            <person name="Albersmeier A."/>
            <person name="Kalinowski J."/>
            <person name="Ruckert C."/>
        </authorList>
    </citation>
    <scope>NUCLEOTIDE SEQUENCE</scope>
    <source>
        <strain evidence="2">JCM 4784</strain>
    </source>
</reference>
<organism evidence="2 3">
    <name type="scientific">Streptomyces longispororuber</name>
    <dbReference type="NCBI Taxonomy" id="68230"/>
    <lineage>
        <taxon>Bacteria</taxon>
        <taxon>Bacillati</taxon>
        <taxon>Actinomycetota</taxon>
        <taxon>Actinomycetes</taxon>
        <taxon>Kitasatosporales</taxon>
        <taxon>Streptomycetaceae</taxon>
        <taxon>Streptomyces</taxon>
    </lineage>
</organism>
<dbReference type="Proteomes" id="UP000608024">
    <property type="component" value="Unassembled WGS sequence"/>
</dbReference>
<protein>
    <submittedName>
        <fullName evidence="2">Uncharacterized protein</fullName>
    </submittedName>
</protein>
<dbReference type="EMBL" id="BNBT01000046">
    <property type="protein sequence ID" value="GHE62386.1"/>
    <property type="molecule type" value="Genomic_DNA"/>
</dbReference>
<feature type="region of interest" description="Disordered" evidence="1">
    <location>
        <begin position="1"/>
        <end position="67"/>
    </location>
</feature>
<comment type="caution">
    <text evidence="2">The sequence shown here is derived from an EMBL/GenBank/DDBJ whole genome shotgun (WGS) entry which is preliminary data.</text>
</comment>
<reference evidence="2" key="2">
    <citation type="submission" date="2020-09" db="EMBL/GenBank/DDBJ databases">
        <authorList>
            <person name="Sun Q."/>
            <person name="Ohkuma M."/>
        </authorList>
    </citation>
    <scope>NUCLEOTIDE SEQUENCE</scope>
    <source>
        <strain evidence="2">JCM 4784</strain>
    </source>
</reference>
<gene>
    <name evidence="2" type="ORF">GCM10018785_34190</name>
</gene>
<evidence type="ECO:0000313" key="3">
    <source>
        <dbReference type="Proteomes" id="UP000608024"/>
    </source>
</evidence>
<evidence type="ECO:0000256" key="1">
    <source>
        <dbReference type="SAM" id="MobiDB-lite"/>
    </source>
</evidence>
<evidence type="ECO:0000313" key="2">
    <source>
        <dbReference type="EMBL" id="GHE62386.1"/>
    </source>
</evidence>
<feature type="compositionally biased region" description="Acidic residues" evidence="1">
    <location>
        <begin position="12"/>
        <end position="26"/>
    </location>
</feature>
<sequence length="67" mass="7178">MTHRPDHRPEEPADTAAEEVFEEAEDAATRHLGDDRDAEKDSEAADPLTPSVGAQEDARRGHGGGKA</sequence>
<dbReference type="RefSeq" id="WP_190136811.1">
    <property type="nucleotide sequence ID" value="NZ_BNBT01000046.1"/>
</dbReference>
<name>A0A919DM70_9ACTN</name>
<feature type="compositionally biased region" description="Basic and acidic residues" evidence="1">
    <location>
        <begin position="27"/>
        <end position="43"/>
    </location>
</feature>
<accession>A0A919DM70</accession>
<proteinExistence type="predicted"/>
<keyword evidence="3" id="KW-1185">Reference proteome</keyword>
<dbReference type="AlphaFoldDB" id="A0A919DM70"/>